<reference evidence="2 3" key="1">
    <citation type="submission" date="2020-10" db="EMBL/GenBank/DDBJ databases">
        <title>Plant Genome Project.</title>
        <authorList>
            <person name="Zhang R.-G."/>
        </authorList>
    </citation>
    <scope>NUCLEOTIDE SEQUENCE [LARGE SCALE GENOMIC DNA]</scope>
    <source>
        <strain evidence="2">FAFU-HL-1</strain>
        <tissue evidence="2">Leaf</tissue>
    </source>
</reference>
<keyword evidence="3" id="KW-1185">Reference proteome</keyword>
<protein>
    <submittedName>
        <fullName evidence="2">Uncharacterized protein</fullName>
    </submittedName>
</protein>
<dbReference type="EMBL" id="JADGMS010000010">
    <property type="protein sequence ID" value="KAF9673414.1"/>
    <property type="molecule type" value="Genomic_DNA"/>
</dbReference>
<evidence type="ECO:0000256" key="1">
    <source>
        <dbReference type="SAM" id="MobiDB-lite"/>
    </source>
</evidence>
<dbReference type="OrthoDB" id="851664at2759"/>
<accession>A0A835MR41</accession>
<dbReference type="AlphaFoldDB" id="A0A835MR41"/>
<evidence type="ECO:0000313" key="2">
    <source>
        <dbReference type="EMBL" id="KAF9673414.1"/>
    </source>
</evidence>
<gene>
    <name evidence="2" type="ORF">SADUNF_Sadunf10G0021800</name>
</gene>
<sequence length="90" mass="10360">MAPTNFPKHARQHHAIHPGNHWEATNEHSQVVGYEKAPEARVKAAQLVVSDENVDDEAEEFIKLEHRKFALRDWMSQNGFSFSLLSCFPF</sequence>
<feature type="region of interest" description="Disordered" evidence="1">
    <location>
        <begin position="1"/>
        <end position="30"/>
    </location>
</feature>
<name>A0A835MR41_9ROSI</name>
<organism evidence="2 3">
    <name type="scientific">Salix dunnii</name>
    <dbReference type="NCBI Taxonomy" id="1413687"/>
    <lineage>
        <taxon>Eukaryota</taxon>
        <taxon>Viridiplantae</taxon>
        <taxon>Streptophyta</taxon>
        <taxon>Embryophyta</taxon>
        <taxon>Tracheophyta</taxon>
        <taxon>Spermatophyta</taxon>
        <taxon>Magnoliopsida</taxon>
        <taxon>eudicotyledons</taxon>
        <taxon>Gunneridae</taxon>
        <taxon>Pentapetalae</taxon>
        <taxon>rosids</taxon>
        <taxon>fabids</taxon>
        <taxon>Malpighiales</taxon>
        <taxon>Salicaceae</taxon>
        <taxon>Saliceae</taxon>
        <taxon>Salix</taxon>
    </lineage>
</organism>
<evidence type="ECO:0000313" key="3">
    <source>
        <dbReference type="Proteomes" id="UP000657918"/>
    </source>
</evidence>
<dbReference type="Proteomes" id="UP000657918">
    <property type="component" value="Unassembled WGS sequence"/>
</dbReference>
<proteinExistence type="predicted"/>
<comment type="caution">
    <text evidence="2">The sequence shown here is derived from an EMBL/GenBank/DDBJ whole genome shotgun (WGS) entry which is preliminary data.</text>
</comment>